<dbReference type="PRINTS" id="PR00385">
    <property type="entry name" value="P450"/>
</dbReference>
<evidence type="ECO:0000256" key="6">
    <source>
        <dbReference type="ARBA" id="ARBA00023002"/>
    </source>
</evidence>
<keyword evidence="5" id="KW-0479">Metal-binding</keyword>
<evidence type="ECO:0000256" key="9">
    <source>
        <dbReference type="SAM" id="Phobius"/>
    </source>
</evidence>
<keyword evidence="4" id="KW-0349">Heme</keyword>
<dbReference type="SUPFAM" id="SSF48264">
    <property type="entry name" value="Cytochrome P450"/>
    <property type="match status" value="1"/>
</dbReference>
<dbReference type="InterPro" id="IPR002401">
    <property type="entry name" value="Cyt_P450_E_grp-I"/>
</dbReference>
<dbReference type="InterPro" id="IPR001128">
    <property type="entry name" value="Cyt_P450"/>
</dbReference>
<proteinExistence type="inferred from homology"/>
<comment type="cofactor">
    <cofactor evidence="1">
        <name>heme</name>
        <dbReference type="ChEBI" id="CHEBI:30413"/>
    </cofactor>
</comment>
<dbReference type="PRINTS" id="PR00463">
    <property type="entry name" value="EP450I"/>
</dbReference>
<evidence type="ECO:0000256" key="3">
    <source>
        <dbReference type="ARBA" id="ARBA00010617"/>
    </source>
</evidence>
<dbReference type="CDD" id="cd11065">
    <property type="entry name" value="CYP64-like"/>
    <property type="match status" value="1"/>
</dbReference>
<evidence type="ECO:0000256" key="1">
    <source>
        <dbReference type="ARBA" id="ARBA00001971"/>
    </source>
</evidence>
<dbReference type="Proteomes" id="UP000815677">
    <property type="component" value="Unassembled WGS sequence"/>
</dbReference>
<evidence type="ECO:0000313" key="10">
    <source>
        <dbReference type="EMBL" id="GAT59812.1"/>
    </source>
</evidence>
<protein>
    <submittedName>
        <fullName evidence="10">Cytochrome P450</fullName>
    </submittedName>
</protein>
<sequence>MLNTLGFLEVLGGATAAFAFAYFALKSRKAKNLPPGPAPTSWLVGNRNQVPKSKPWRWFQQLNEQYGPVVYLQMGRTPTIVLGSAQAAWDILEKKSMVTSARPRFIMGQELLSNNLRGLMSSVGPRWKRWRRVLHGSFMQKAADSYRPIQSLESKQLMAELIKSPAKYREHLERYVTSVVVTVTYGRRVHDVFTDEVVCLNRETQEFLMSVNIPGKYLVESIPAMLHLPEFLTPWRTEALKQRAKDTEYLLRLVNEVKTKMANGTAQHSFCKELIENREKNNMSDLEIAYTCGTPFGAGVETTAGSLASFMLACAAYGPSFIPKAQAELDAVVGLNRMPDFSDFDSLPYIRAIVNETLRWRPVAVLGGTPHKSTEDFVYDGMYIPAGATIIANLWGIHLNPADFPNPHIFDPERFMQKRDYPGPWQHSSFGYGRRVCPGMYLASNSVYINIARILWGFNISKARDEAGNEVEVDMFAYTDGFNSVPLPFAVSITPRSAAHEAIIIRENEVAQDEMAAPFIEMWNKTQKLLMSTTIPPIHTLPFELLADIFLKAIRDSVAFKSRRPDGRYETDAIVLCEVCVYWREVAQRVPALWSLQPLPLEDAGFTKLFLMKSEPLSIQVSAKDFCELPLALVHAQARWGSLHVTATSPQRSKQLFARLSPAKYENLRAVRFDLDKSTIDWTVDQPQWDFEHAPKLMLFGFRAPLTVQLRLPSAPFAQLKELILTMGSPQDCFDAMGLCTSATDIRIHTCQWQEPVHGDFGTTAKLYRNLHRLTLTIDMDNTAGENVGPFLRRVQAPELEDVALRLEFPDSADDVTLPDIIPSLEAFLTGAPKLWYLDLNGVIDSHELALILSKTPALTHLGFSNPATCATDAFFDSLSGQKVAPNLTSINLHNIGEDFCTESFETFVRSRWWLAPRREPKILNGVSRLEALQLHSDWEPEFDSLVMEMKRLFRILRQEGLNISYWIKHEMADLRFDDDHVWMMGMYV</sequence>
<dbReference type="Gene3D" id="3.80.10.10">
    <property type="entry name" value="Ribonuclease Inhibitor"/>
    <property type="match status" value="1"/>
</dbReference>
<gene>
    <name evidence="10" type="ORF">MCHLO_16052</name>
</gene>
<dbReference type="PROSITE" id="PS00086">
    <property type="entry name" value="CYTOCHROME_P450"/>
    <property type="match status" value="1"/>
</dbReference>
<evidence type="ECO:0000256" key="2">
    <source>
        <dbReference type="ARBA" id="ARBA00005179"/>
    </source>
</evidence>
<keyword evidence="6" id="KW-0560">Oxidoreductase</keyword>
<evidence type="ECO:0000256" key="4">
    <source>
        <dbReference type="ARBA" id="ARBA00022617"/>
    </source>
</evidence>
<dbReference type="InterPro" id="IPR017972">
    <property type="entry name" value="Cyt_P450_CS"/>
</dbReference>
<organism evidence="10 11">
    <name type="scientific">Mycena chlorophos</name>
    <name type="common">Agaric fungus</name>
    <name type="synonym">Agaricus chlorophos</name>
    <dbReference type="NCBI Taxonomy" id="658473"/>
    <lineage>
        <taxon>Eukaryota</taxon>
        <taxon>Fungi</taxon>
        <taxon>Dikarya</taxon>
        <taxon>Basidiomycota</taxon>
        <taxon>Agaricomycotina</taxon>
        <taxon>Agaricomycetes</taxon>
        <taxon>Agaricomycetidae</taxon>
        <taxon>Agaricales</taxon>
        <taxon>Marasmiineae</taxon>
        <taxon>Mycenaceae</taxon>
        <taxon>Mycena</taxon>
    </lineage>
</organism>
<dbReference type="EMBL" id="DF849907">
    <property type="protein sequence ID" value="GAT59812.1"/>
    <property type="molecule type" value="Genomic_DNA"/>
</dbReference>
<dbReference type="InterPro" id="IPR050364">
    <property type="entry name" value="Cytochrome_P450_fung"/>
</dbReference>
<dbReference type="InterPro" id="IPR036396">
    <property type="entry name" value="Cyt_P450_sf"/>
</dbReference>
<feature type="transmembrane region" description="Helical" evidence="9">
    <location>
        <begin position="6"/>
        <end position="25"/>
    </location>
</feature>
<dbReference type="Gene3D" id="1.10.630.10">
    <property type="entry name" value="Cytochrome P450"/>
    <property type="match status" value="1"/>
</dbReference>
<comment type="pathway">
    <text evidence="2">Secondary metabolite biosynthesis.</text>
</comment>
<keyword evidence="9" id="KW-0472">Membrane</keyword>
<keyword evidence="9" id="KW-1133">Transmembrane helix</keyword>
<dbReference type="InterPro" id="IPR032675">
    <property type="entry name" value="LRR_dom_sf"/>
</dbReference>
<evidence type="ECO:0000256" key="5">
    <source>
        <dbReference type="ARBA" id="ARBA00022723"/>
    </source>
</evidence>
<keyword evidence="7" id="KW-0408">Iron</keyword>
<accession>A0ABQ0MAC9</accession>
<comment type="similarity">
    <text evidence="3">Belongs to the cytochrome P450 family.</text>
</comment>
<keyword evidence="8" id="KW-0503">Monooxygenase</keyword>
<reference evidence="10" key="1">
    <citation type="submission" date="2014-09" db="EMBL/GenBank/DDBJ databases">
        <title>Genome sequence of the luminous mushroom Mycena chlorophos for searching fungal bioluminescence genes.</title>
        <authorList>
            <person name="Tanaka Y."/>
            <person name="Kasuga D."/>
            <person name="Oba Y."/>
            <person name="Hase S."/>
            <person name="Sato K."/>
            <person name="Oba Y."/>
            <person name="Sakakibara Y."/>
        </authorList>
    </citation>
    <scope>NUCLEOTIDE SEQUENCE</scope>
</reference>
<evidence type="ECO:0000256" key="8">
    <source>
        <dbReference type="ARBA" id="ARBA00023033"/>
    </source>
</evidence>
<dbReference type="Pfam" id="PF00067">
    <property type="entry name" value="p450"/>
    <property type="match status" value="1"/>
</dbReference>
<keyword evidence="9" id="KW-0812">Transmembrane</keyword>
<name>A0ABQ0MAC9_MYCCL</name>
<evidence type="ECO:0000313" key="11">
    <source>
        <dbReference type="Proteomes" id="UP000815677"/>
    </source>
</evidence>
<evidence type="ECO:0000256" key="7">
    <source>
        <dbReference type="ARBA" id="ARBA00023004"/>
    </source>
</evidence>
<keyword evidence="11" id="KW-1185">Reference proteome</keyword>
<dbReference type="PANTHER" id="PTHR46300">
    <property type="entry name" value="P450, PUTATIVE (EUROFUNG)-RELATED-RELATED"/>
    <property type="match status" value="1"/>
</dbReference>